<keyword evidence="3" id="KW-0227">DNA damage</keyword>
<evidence type="ECO:0000256" key="4">
    <source>
        <dbReference type="ARBA" id="ARBA00022842"/>
    </source>
</evidence>
<evidence type="ECO:0000256" key="6">
    <source>
        <dbReference type="ARBA" id="ARBA00023002"/>
    </source>
</evidence>
<dbReference type="GO" id="GO:0016705">
    <property type="term" value="F:oxidoreductase activity, acting on paired donors, with incorporation or reduction of molecular oxygen"/>
    <property type="evidence" value="ECO:0007669"/>
    <property type="project" value="UniProtKB-ARBA"/>
</dbReference>
<dbReference type="InterPro" id="IPR032854">
    <property type="entry name" value="ALKBH3"/>
</dbReference>
<dbReference type="AlphaFoldDB" id="A0A975DBW8"/>
<evidence type="ECO:0000256" key="1">
    <source>
        <dbReference type="ARBA" id="ARBA00001954"/>
    </source>
</evidence>
<dbReference type="InterPro" id="IPR037151">
    <property type="entry name" value="AlkB-like_sf"/>
</dbReference>
<feature type="domain" description="Fe2OG dioxygenase" evidence="9">
    <location>
        <begin position="110"/>
        <end position="207"/>
    </location>
</feature>
<dbReference type="GO" id="GO:0046872">
    <property type="term" value="F:metal ion binding"/>
    <property type="evidence" value="ECO:0007669"/>
    <property type="project" value="UniProtKB-KW"/>
</dbReference>
<keyword evidence="8" id="KW-0234">DNA repair</keyword>
<dbReference type="SUPFAM" id="SSF51197">
    <property type="entry name" value="Clavaminate synthase-like"/>
    <property type="match status" value="1"/>
</dbReference>
<proteinExistence type="predicted"/>
<reference evidence="10" key="1">
    <citation type="submission" date="2021-03" db="EMBL/GenBank/DDBJ databases">
        <title>Description of Psychrosphaera ytuae sp. nov. isolated from deep sea sediment of South China Sea.</title>
        <authorList>
            <person name="Zhang J."/>
            <person name="Xu X.-D."/>
        </authorList>
    </citation>
    <scope>NUCLEOTIDE SEQUENCE</scope>
    <source>
        <strain evidence="10">MTZ26</strain>
    </source>
</reference>
<dbReference type="RefSeq" id="WP_208831532.1">
    <property type="nucleotide sequence ID" value="NZ_CP072110.1"/>
</dbReference>
<dbReference type="GO" id="GO:0140097">
    <property type="term" value="F:catalytic activity, acting on DNA"/>
    <property type="evidence" value="ECO:0007669"/>
    <property type="project" value="UniProtKB-ARBA"/>
</dbReference>
<dbReference type="PANTHER" id="PTHR31212:SF4">
    <property type="entry name" value="ALPHA-KETOGLUTARATE-DEPENDENT DIOXYGENASE ALKB HOMOLOG 3"/>
    <property type="match status" value="1"/>
</dbReference>
<evidence type="ECO:0000259" key="9">
    <source>
        <dbReference type="PROSITE" id="PS51471"/>
    </source>
</evidence>
<comment type="cofactor">
    <cofactor evidence="1">
        <name>Fe(2+)</name>
        <dbReference type="ChEBI" id="CHEBI:29033"/>
    </cofactor>
</comment>
<evidence type="ECO:0000256" key="2">
    <source>
        <dbReference type="ARBA" id="ARBA00022723"/>
    </source>
</evidence>
<organism evidence="10 11">
    <name type="scientific">Psychrosphaera ytuae</name>
    <dbReference type="NCBI Taxonomy" id="2820710"/>
    <lineage>
        <taxon>Bacteria</taxon>
        <taxon>Pseudomonadati</taxon>
        <taxon>Pseudomonadota</taxon>
        <taxon>Gammaproteobacteria</taxon>
        <taxon>Alteromonadales</taxon>
        <taxon>Pseudoalteromonadaceae</taxon>
        <taxon>Psychrosphaera</taxon>
    </lineage>
</organism>
<gene>
    <name evidence="10" type="ORF">J1N51_12180</name>
</gene>
<keyword evidence="4" id="KW-0460">Magnesium</keyword>
<dbReference type="EMBL" id="CP072110">
    <property type="protein sequence ID" value="QTH63476.1"/>
    <property type="molecule type" value="Genomic_DNA"/>
</dbReference>
<evidence type="ECO:0000256" key="3">
    <source>
        <dbReference type="ARBA" id="ARBA00022763"/>
    </source>
</evidence>
<evidence type="ECO:0000256" key="5">
    <source>
        <dbReference type="ARBA" id="ARBA00022964"/>
    </source>
</evidence>
<keyword evidence="6" id="KW-0560">Oxidoreductase</keyword>
<dbReference type="Pfam" id="PF13532">
    <property type="entry name" value="2OG-FeII_Oxy_2"/>
    <property type="match status" value="1"/>
</dbReference>
<evidence type="ECO:0000256" key="8">
    <source>
        <dbReference type="ARBA" id="ARBA00023204"/>
    </source>
</evidence>
<dbReference type="PANTHER" id="PTHR31212">
    <property type="entry name" value="ALPHA-KETOGLUTARATE-DEPENDENT DIOXYGENASE ALKB HOMOLOG 3"/>
    <property type="match status" value="1"/>
</dbReference>
<sequence>MQLSFLNENKEADSGSVAIASHLTPWLVLDNSFLTQPDAHSLMERLIDELPWQQPEVIVFGQSHKIPRLQAWQSDPGVVYQYSGKVLEPEPWHPDVLKIKQRVEQASGKRFNSVLINYYRCGGDKMGWHADNEPELGANPTVAAVSLGGRRDIQFKSKQYPKAVNVALGSGSLLIMKAGMQRHFQHQIPARLREAQARISLTFRHVLPTC</sequence>
<dbReference type="Proteomes" id="UP000682739">
    <property type="component" value="Chromosome"/>
</dbReference>
<keyword evidence="11" id="KW-1185">Reference proteome</keyword>
<dbReference type="PROSITE" id="PS51471">
    <property type="entry name" value="FE2OG_OXY"/>
    <property type="match status" value="1"/>
</dbReference>
<protein>
    <submittedName>
        <fullName evidence="10">Alpha-ketoglutarate-dependent dioxygenase AlkB</fullName>
    </submittedName>
</protein>
<keyword evidence="5 10" id="KW-0223">Dioxygenase</keyword>
<keyword evidence="2" id="KW-0479">Metal-binding</keyword>
<accession>A0A975DBW8</accession>
<evidence type="ECO:0000313" key="10">
    <source>
        <dbReference type="EMBL" id="QTH63476.1"/>
    </source>
</evidence>
<dbReference type="GO" id="GO:0051213">
    <property type="term" value="F:dioxygenase activity"/>
    <property type="evidence" value="ECO:0007669"/>
    <property type="project" value="UniProtKB-KW"/>
</dbReference>
<dbReference type="GO" id="GO:0006307">
    <property type="term" value="P:DNA alkylation repair"/>
    <property type="evidence" value="ECO:0007669"/>
    <property type="project" value="InterPro"/>
</dbReference>
<dbReference type="GO" id="GO:0016787">
    <property type="term" value="F:hydrolase activity"/>
    <property type="evidence" value="ECO:0007669"/>
    <property type="project" value="UniProtKB-ARBA"/>
</dbReference>
<evidence type="ECO:0000313" key="11">
    <source>
        <dbReference type="Proteomes" id="UP000682739"/>
    </source>
</evidence>
<dbReference type="GO" id="GO:0032451">
    <property type="term" value="F:demethylase activity"/>
    <property type="evidence" value="ECO:0007669"/>
    <property type="project" value="UniProtKB-ARBA"/>
</dbReference>
<dbReference type="InterPro" id="IPR005123">
    <property type="entry name" value="Oxoglu/Fe-dep_dioxygenase_dom"/>
</dbReference>
<evidence type="ECO:0000256" key="7">
    <source>
        <dbReference type="ARBA" id="ARBA00023004"/>
    </source>
</evidence>
<dbReference type="FunFam" id="2.60.120.590:FF:000004">
    <property type="entry name" value="DNA oxidative demethylase ALKBH2"/>
    <property type="match status" value="1"/>
</dbReference>
<keyword evidence="7" id="KW-0408">Iron</keyword>
<name>A0A975DBW8_9GAMM</name>
<dbReference type="Gene3D" id="2.60.120.590">
    <property type="entry name" value="Alpha-ketoglutarate-dependent dioxygenase AlkB-like"/>
    <property type="match status" value="1"/>
</dbReference>
<dbReference type="KEGG" id="psym:J1N51_12180"/>
<dbReference type="InterPro" id="IPR027450">
    <property type="entry name" value="AlkB-like"/>
</dbReference>